<dbReference type="EMBL" id="JRLF01000012">
    <property type="protein sequence ID" value="KQB39746.1"/>
    <property type="molecule type" value="Genomic_DNA"/>
</dbReference>
<sequence>MKKVISVLIVFVLISCGAKKTSDSGSKILYEVLTEQSDGGGNIKFFEILTEPNEIKMLENDPLLSSKMKHDDISNSNYVILNMGEKNTGGYSIGVEKVEETDKNIIITVKEINPAPDAMVMQVITYPYTVVKIHSKKEIIIK</sequence>
<proteinExistence type="predicted"/>
<dbReference type="InterPro" id="IPR025748">
    <property type="entry name" value="PrcB_C_dom"/>
</dbReference>
<dbReference type="Proteomes" id="UP000050443">
    <property type="component" value="Unassembled WGS sequence"/>
</dbReference>
<dbReference type="PATRIC" id="fig|362413.3.peg.1401"/>
<dbReference type="PROSITE" id="PS51257">
    <property type="entry name" value="PROKAR_LIPOPROTEIN"/>
    <property type="match status" value="1"/>
</dbReference>
<dbReference type="RefSeq" id="WP_055096490.1">
    <property type="nucleotide sequence ID" value="NZ_JRLF01000012.1"/>
</dbReference>
<accession>A0A0Q0WUC1</accession>
<name>A0A0Q0WUC1_9FLAO</name>
<dbReference type="AlphaFoldDB" id="A0A0Q0WUC1"/>
<dbReference type="STRING" id="362413.RC62_1440"/>
<dbReference type="OrthoDB" id="1377159at2"/>
<evidence type="ECO:0000313" key="2">
    <source>
        <dbReference type="EMBL" id="KQB39746.1"/>
    </source>
</evidence>
<organism evidence="2 3">
    <name type="scientific">Flavobacterium aquidurense</name>
    <dbReference type="NCBI Taxonomy" id="362413"/>
    <lineage>
        <taxon>Bacteria</taxon>
        <taxon>Pseudomonadati</taxon>
        <taxon>Bacteroidota</taxon>
        <taxon>Flavobacteriia</taxon>
        <taxon>Flavobacteriales</taxon>
        <taxon>Flavobacteriaceae</taxon>
        <taxon>Flavobacterium</taxon>
    </lineage>
</organism>
<gene>
    <name evidence="2" type="ORF">RC62_1440</name>
</gene>
<protein>
    <submittedName>
        <fullName evidence="2">Membrane protein</fullName>
    </submittedName>
</protein>
<evidence type="ECO:0000259" key="1">
    <source>
        <dbReference type="Pfam" id="PF14343"/>
    </source>
</evidence>
<reference evidence="2 3" key="1">
    <citation type="submission" date="2014-09" db="EMBL/GenBank/DDBJ databases">
        <title>Genome sequence of Flavobacterium aquidurense RC62.</title>
        <authorList>
            <person name="Kim J.F."/>
            <person name="Kwak M.-J."/>
        </authorList>
    </citation>
    <scope>NUCLEOTIDE SEQUENCE [LARGE SCALE GENOMIC DNA]</scope>
    <source>
        <strain evidence="2 3">RC62</strain>
    </source>
</reference>
<dbReference type="Pfam" id="PF14343">
    <property type="entry name" value="PrcB_C"/>
    <property type="match status" value="1"/>
</dbReference>
<feature type="domain" description="PrcB C-terminal" evidence="1">
    <location>
        <begin position="78"/>
        <end position="133"/>
    </location>
</feature>
<evidence type="ECO:0000313" key="3">
    <source>
        <dbReference type="Proteomes" id="UP000050443"/>
    </source>
</evidence>
<comment type="caution">
    <text evidence="2">The sequence shown here is derived from an EMBL/GenBank/DDBJ whole genome shotgun (WGS) entry which is preliminary data.</text>
</comment>